<feature type="signal peptide" evidence="1">
    <location>
        <begin position="1"/>
        <end position="18"/>
    </location>
</feature>
<dbReference type="AlphaFoldDB" id="A0A7M7KSS9"/>
<dbReference type="GeneID" id="111253329"/>
<feature type="chain" id="PRO_5029586716" evidence="1">
    <location>
        <begin position="19"/>
        <end position="192"/>
    </location>
</feature>
<dbReference type="KEGG" id="vde:111253329"/>
<dbReference type="InParanoid" id="A0A7M7KSS9"/>
<sequence length="192" mass="22127">MLLSKAVRFLLLVTTLNALKCTSANLPELEDPCRGLKDDIMMHIDDLWWQLKDAIQTVTEKTSELANDAMDTVQSPERRKEMYTMISDRLLISDLLKHLDNTFHTVLQKTGEFAQGAMDAMKHPERRRALLARITNAMNAQLQKISQHSWVEKMITMTNRFNHCLRRAAGTLRKAGYEIYNIFVEEFKGVNS</sequence>
<evidence type="ECO:0000313" key="3">
    <source>
        <dbReference type="Proteomes" id="UP000594260"/>
    </source>
</evidence>
<name>A0A7M7KSS9_VARDE</name>
<keyword evidence="1" id="KW-0732">Signal</keyword>
<evidence type="ECO:0000256" key="1">
    <source>
        <dbReference type="SAM" id="SignalP"/>
    </source>
</evidence>
<proteinExistence type="predicted"/>
<protein>
    <submittedName>
        <fullName evidence="2">Uncharacterized protein</fullName>
    </submittedName>
</protein>
<dbReference type="RefSeq" id="XP_022668312.1">
    <property type="nucleotide sequence ID" value="XM_022812577.1"/>
</dbReference>
<organism evidence="2 3">
    <name type="scientific">Varroa destructor</name>
    <name type="common">Honeybee mite</name>
    <dbReference type="NCBI Taxonomy" id="109461"/>
    <lineage>
        <taxon>Eukaryota</taxon>
        <taxon>Metazoa</taxon>
        <taxon>Ecdysozoa</taxon>
        <taxon>Arthropoda</taxon>
        <taxon>Chelicerata</taxon>
        <taxon>Arachnida</taxon>
        <taxon>Acari</taxon>
        <taxon>Parasitiformes</taxon>
        <taxon>Mesostigmata</taxon>
        <taxon>Gamasina</taxon>
        <taxon>Dermanyssoidea</taxon>
        <taxon>Varroidae</taxon>
        <taxon>Varroa</taxon>
    </lineage>
</organism>
<keyword evidence="3" id="KW-1185">Reference proteome</keyword>
<accession>A0A7M7KSS9</accession>
<dbReference type="Proteomes" id="UP000594260">
    <property type="component" value="Unplaced"/>
</dbReference>
<reference evidence="2" key="1">
    <citation type="submission" date="2021-01" db="UniProtKB">
        <authorList>
            <consortium name="EnsemblMetazoa"/>
        </authorList>
    </citation>
    <scope>IDENTIFICATION</scope>
</reference>
<dbReference type="EnsemblMetazoa" id="XM_022812577">
    <property type="protein sequence ID" value="XP_022668312"/>
    <property type="gene ID" value="LOC111253329"/>
</dbReference>
<evidence type="ECO:0000313" key="2">
    <source>
        <dbReference type="EnsemblMetazoa" id="XP_022668312"/>
    </source>
</evidence>